<reference evidence="1 2" key="1">
    <citation type="submission" date="2017-06" db="EMBL/GenBank/DDBJ databases">
        <title>Complete genome sequence of Nitrospirillum amazonense strain CBAmC, an endophytic nitrogen-fixing and plant growth-promoting bacterium, isolated from sugarcane.</title>
        <authorList>
            <person name="Schwab S."/>
            <person name="dos Santos Teixeira K.R."/>
            <person name="Simoes Araujo J.L."/>
            <person name="Soares Vidal M."/>
            <person name="Borges de Freitas H.R."/>
            <person name="Rivello Crivelaro A.L."/>
            <person name="Bueno de Camargo Nunes A."/>
            <person name="dos Santos C.M."/>
            <person name="Palmeira da Silva Rosa D."/>
            <person name="da Silva Padilha D."/>
            <person name="da Silva E."/>
            <person name="Araujo Terra L."/>
            <person name="Soares Mendes V."/>
            <person name="Farinelli L."/>
            <person name="Magalhaes Cruz L."/>
            <person name="Baldani J.I."/>
        </authorList>
    </citation>
    <scope>NUCLEOTIDE SEQUENCE [LARGE SCALE GENOMIC DNA]</scope>
    <source>
        <strain evidence="1 2">CBAmC</strain>
    </source>
</reference>
<sequence>MAGIPRLLPTSQAYGIPVVGTARGDVVGATGHTPRLELDVLQRPSYRQSLISLLSDLTGPDTRAAGLDALEAAGYLTPALREVWAAELARPKYATRYLSEIVSQEKVRIEKLLRQVGGELTAVKTRAVIANFSQALQVCKQGHRLDPDRIRRSRILDFGAGVWSSLSASIMLYAIGFEQADAFEPFPIAPDMVAESVFQTIRWLYDTPDAFAVFGATPATMKQRVAALDFSGLEEKLDGLNAGGPRVIDFGPVRLFNNTDMMDNGYYDLVCSNSVLEHVEDMRGALTRQREILKDDGACVHTVDFTDHRAISADREDIEHSFHMYYDGILDEVNGLRAGDLESLFVLSGFHGSIVRLMAAPDGYIDHTRLHPRFAHYSPADLAAAVSSYVLTKV</sequence>
<evidence type="ECO:0000313" key="1">
    <source>
        <dbReference type="EMBL" id="ASG24594.1"/>
    </source>
</evidence>
<dbReference type="Proteomes" id="UP000197153">
    <property type="component" value="Chromosome 3"/>
</dbReference>
<dbReference type="KEGG" id="nao:Y958_27445"/>
<name>A0A248K2E6_9PROT</name>
<evidence type="ECO:0000313" key="2">
    <source>
        <dbReference type="Proteomes" id="UP000197153"/>
    </source>
</evidence>
<dbReference type="Pfam" id="PF13489">
    <property type="entry name" value="Methyltransf_23"/>
    <property type="match status" value="1"/>
</dbReference>
<dbReference type="InterPro" id="IPR029063">
    <property type="entry name" value="SAM-dependent_MTases_sf"/>
</dbReference>
<dbReference type="AlphaFoldDB" id="A0A248K2E6"/>
<proteinExistence type="predicted"/>
<gene>
    <name evidence="1" type="ORF">Y958_27445</name>
</gene>
<accession>A0A248K2E6</accession>
<dbReference type="SUPFAM" id="SSF53335">
    <property type="entry name" value="S-adenosyl-L-methionine-dependent methyltransferases"/>
    <property type="match status" value="1"/>
</dbReference>
<protein>
    <submittedName>
        <fullName evidence="1">Uncharacterized protein</fullName>
    </submittedName>
</protein>
<dbReference type="EMBL" id="CP022112">
    <property type="protein sequence ID" value="ASG24594.1"/>
    <property type="molecule type" value="Genomic_DNA"/>
</dbReference>
<organism evidence="1 2">
    <name type="scientific">Nitrospirillum viridazoti CBAmc</name>
    <dbReference type="NCBI Taxonomy" id="1441467"/>
    <lineage>
        <taxon>Bacteria</taxon>
        <taxon>Pseudomonadati</taxon>
        <taxon>Pseudomonadota</taxon>
        <taxon>Alphaproteobacteria</taxon>
        <taxon>Rhodospirillales</taxon>
        <taxon>Azospirillaceae</taxon>
        <taxon>Nitrospirillum</taxon>
        <taxon>Nitrospirillum viridazoti</taxon>
    </lineage>
</organism>
<keyword evidence="2" id="KW-1185">Reference proteome</keyword>
<dbReference type="Gene3D" id="3.40.50.150">
    <property type="entry name" value="Vaccinia Virus protein VP39"/>
    <property type="match status" value="1"/>
</dbReference>